<dbReference type="PANTHER" id="PTHR30047:SF7">
    <property type="entry name" value="HIGH-AFFINITY CHOLINE TRANSPORT PROTEIN"/>
    <property type="match status" value="1"/>
</dbReference>
<reference evidence="9 10" key="1">
    <citation type="journal article" date="2012" name="J. Bacteriol.">
        <title>Genome sequence of proteorhodopsin-containing sea ice bacterium Glaciecola punicea ACAM 611T.</title>
        <authorList>
            <person name="Qin Q.-L."/>
            <person name="Xie B.-B."/>
            <person name="Shu Y.-L."/>
            <person name="Rong J.-C."/>
            <person name="Zhao D.-L."/>
            <person name="Zhang X.-Y."/>
            <person name="Chen X.-L."/>
            <person name="Zhou B.-C."/>
            <person name="Zhanga Y.-Z."/>
        </authorList>
    </citation>
    <scope>NUCLEOTIDE SEQUENCE [LARGE SCALE GENOMIC DNA]</scope>
    <source>
        <strain evidence="9 10">ACAM 611</strain>
    </source>
</reference>
<comment type="caution">
    <text evidence="9">The sequence shown here is derived from an EMBL/GenBank/DDBJ whole genome shotgun (WGS) entry which is preliminary data.</text>
</comment>
<feature type="transmembrane region" description="Helical" evidence="8">
    <location>
        <begin position="224"/>
        <end position="247"/>
    </location>
</feature>
<dbReference type="GO" id="GO:0022857">
    <property type="term" value="F:transmembrane transporter activity"/>
    <property type="evidence" value="ECO:0007669"/>
    <property type="project" value="InterPro"/>
</dbReference>
<dbReference type="Pfam" id="PF02028">
    <property type="entry name" value="BCCT"/>
    <property type="match status" value="1"/>
</dbReference>
<dbReference type="PANTHER" id="PTHR30047">
    <property type="entry name" value="HIGH-AFFINITY CHOLINE TRANSPORT PROTEIN-RELATED"/>
    <property type="match status" value="1"/>
</dbReference>
<feature type="transmembrane region" description="Helical" evidence="8">
    <location>
        <begin position="190"/>
        <end position="212"/>
    </location>
</feature>
<evidence type="ECO:0000256" key="6">
    <source>
        <dbReference type="ARBA" id="ARBA00022989"/>
    </source>
</evidence>
<dbReference type="GO" id="GO:0005886">
    <property type="term" value="C:plasma membrane"/>
    <property type="evidence" value="ECO:0007669"/>
    <property type="project" value="UniProtKB-SubCell"/>
</dbReference>
<organism evidence="9 10">
    <name type="scientific">Glaciecola punicea ACAM 611</name>
    <dbReference type="NCBI Taxonomy" id="1121923"/>
    <lineage>
        <taxon>Bacteria</taxon>
        <taxon>Pseudomonadati</taxon>
        <taxon>Pseudomonadota</taxon>
        <taxon>Gammaproteobacteria</taxon>
        <taxon>Alteromonadales</taxon>
        <taxon>Alteromonadaceae</taxon>
        <taxon>Glaciecola</taxon>
    </lineage>
</organism>
<dbReference type="NCBIfam" id="TIGR00842">
    <property type="entry name" value="bcct"/>
    <property type="match status" value="1"/>
</dbReference>
<evidence type="ECO:0000256" key="2">
    <source>
        <dbReference type="ARBA" id="ARBA00005658"/>
    </source>
</evidence>
<feature type="transmembrane region" description="Helical" evidence="8">
    <location>
        <begin position="471"/>
        <end position="491"/>
    </location>
</feature>
<dbReference type="OrthoDB" id="9775735at2"/>
<feature type="transmembrane region" description="Helical" evidence="8">
    <location>
        <begin position="259"/>
        <end position="279"/>
    </location>
</feature>
<dbReference type="RefSeq" id="WP_006007016.1">
    <property type="nucleotide sequence ID" value="NZ_BAET01000030.1"/>
</dbReference>
<keyword evidence="6 8" id="KW-1133">Transmembrane helix</keyword>
<feature type="transmembrane region" description="Helical" evidence="8">
    <location>
        <begin position="447"/>
        <end position="465"/>
    </location>
</feature>
<feature type="transmembrane region" description="Helical" evidence="8">
    <location>
        <begin position="314"/>
        <end position="331"/>
    </location>
</feature>
<proteinExistence type="inferred from homology"/>
<evidence type="ECO:0000256" key="4">
    <source>
        <dbReference type="ARBA" id="ARBA00022475"/>
    </source>
</evidence>
<dbReference type="Proteomes" id="UP000053586">
    <property type="component" value="Unassembled WGS sequence"/>
</dbReference>
<sequence length="501" mass="55413">MKQRIDKTGFVATIAVMLLMTVPLMIAPELSSTVMQRAYEYIGSNFGFLYVFLASTILPLLIWLAFGKYGSIKFGDATDKPEYNNFAWSGMLFCAGVGAGLLYWATIEWAFYYQTPPFGVEPMSTEAAKWASSYGLFHWGISAWAFYCLPTLAIAYPYYVKKIPMLKFSISCHHVLGGKENSLAGRFIDFLFRIALIGGAGSSLGFSTPLIAEGIARLIGIESNFTLEVLVVCTCVAIFATSVYFGLEKGMKRLSSANVWLSFSLLAFLLFAGPTVFIFKASISGLGTVLQNFIQMNTWADPFTESNFVENWTVFYWAWWVAFGPFVGIFVTRISKGRTMKEVIVGMLTFGTIGGSLFYMIFGNFSLYQQLSGNLDVITLMNESGIPEAIITVFEQLPLSNIVIGLFCIVCIIFVATTYDAASYVLASSATAELPVGEDPHRLHRTFWALTLALLPICLMYVGGYKIAQTAVLVVSLPILFVYMIMTYSFLSSLKKDYGAT</sequence>
<keyword evidence="7 8" id="KW-0472">Membrane</keyword>
<evidence type="ECO:0000256" key="5">
    <source>
        <dbReference type="ARBA" id="ARBA00022692"/>
    </source>
</evidence>
<reference evidence="9 10" key="2">
    <citation type="journal article" date="2017" name="Antonie Van Leeuwenhoek">
        <title>Rhizobium rhizosphaerae sp. nov., a novel species isolated from rice rhizosphere.</title>
        <authorList>
            <person name="Zhao J.J."/>
            <person name="Zhang J."/>
            <person name="Zhang R.J."/>
            <person name="Zhang C.W."/>
            <person name="Yin H.Q."/>
            <person name="Zhang X.X."/>
        </authorList>
    </citation>
    <scope>NUCLEOTIDE SEQUENCE [LARGE SCALE GENOMIC DNA]</scope>
    <source>
        <strain evidence="9 10">ACAM 611</strain>
    </source>
</reference>
<evidence type="ECO:0000313" key="10">
    <source>
        <dbReference type="Proteomes" id="UP000053586"/>
    </source>
</evidence>
<dbReference type="InterPro" id="IPR018093">
    <property type="entry name" value="BCCT_CS"/>
</dbReference>
<feature type="transmembrane region" description="Helical" evidence="8">
    <location>
        <begin position="402"/>
        <end position="426"/>
    </location>
</feature>
<comment type="similarity">
    <text evidence="2">Belongs to the BCCT transporter (TC 2.A.15) family.</text>
</comment>
<feature type="transmembrane region" description="Helical" evidence="8">
    <location>
        <begin position="86"/>
        <end position="105"/>
    </location>
</feature>
<name>H5TEC2_9ALTE</name>
<feature type="transmembrane region" description="Helical" evidence="8">
    <location>
        <begin position="343"/>
        <end position="362"/>
    </location>
</feature>
<feature type="transmembrane region" description="Helical" evidence="8">
    <location>
        <begin position="47"/>
        <end position="66"/>
    </location>
</feature>
<dbReference type="AlphaFoldDB" id="H5TEC2"/>
<dbReference type="PROSITE" id="PS01303">
    <property type="entry name" value="BCCT"/>
    <property type="match status" value="1"/>
</dbReference>
<feature type="transmembrane region" description="Helical" evidence="8">
    <location>
        <begin position="9"/>
        <end position="27"/>
    </location>
</feature>
<evidence type="ECO:0000256" key="1">
    <source>
        <dbReference type="ARBA" id="ARBA00004651"/>
    </source>
</evidence>
<feature type="transmembrane region" description="Helical" evidence="8">
    <location>
        <begin position="136"/>
        <end position="159"/>
    </location>
</feature>
<dbReference type="STRING" id="56804.BAE46_09350"/>
<keyword evidence="5 8" id="KW-0812">Transmembrane</keyword>
<evidence type="ECO:0000256" key="7">
    <source>
        <dbReference type="ARBA" id="ARBA00023136"/>
    </source>
</evidence>
<dbReference type="eggNOG" id="COG1292">
    <property type="taxonomic scope" value="Bacteria"/>
</dbReference>
<protein>
    <submittedName>
        <fullName evidence="9">Choline transporter</fullName>
    </submittedName>
</protein>
<dbReference type="EMBL" id="BAET01000030">
    <property type="protein sequence ID" value="GAB56649.1"/>
    <property type="molecule type" value="Genomic_DNA"/>
</dbReference>
<keyword evidence="4" id="KW-1003">Cell membrane</keyword>
<dbReference type="InterPro" id="IPR000060">
    <property type="entry name" value="BCCT_transptr"/>
</dbReference>
<evidence type="ECO:0000256" key="8">
    <source>
        <dbReference type="SAM" id="Phobius"/>
    </source>
</evidence>
<gene>
    <name evidence="9" type="ORF">GPUN_2534</name>
</gene>
<evidence type="ECO:0000313" key="9">
    <source>
        <dbReference type="EMBL" id="GAB56649.1"/>
    </source>
</evidence>
<keyword evidence="3" id="KW-0813">Transport</keyword>
<accession>H5TEC2</accession>
<comment type="subcellular location">
    <subcellularLocation>
        <location evidence="1">Cell membrane</location>
        <topology evidence="1">Multi-pass membrane protein</topology>
    </subcellularLocation>
</comment>
<evidence type="ECO:0000256" key="3">
    <source>
        <dbReference type="ARBA" id="ARBA00022448"/>
    </source>
</evidence>
<keyword evidence="10" id="KW-1185">Reference proteome</keyword>